<protein>
    <submittedName>
        <fullName evidence="1">Glycosyltransferase family 4 protein</fullName>
    </submittedName>
</protein>
<evidence type="ECO:0000313" key="1">
    <source>
        <dbReference type="EMBL" id="MCB2408206.1"/>
    </source>
</evidence>
<proteinExistence type="predicted"/>
<dbReference type="PANTHER" id="PTHR45947">
    <property type="entry name" value="SULFOQUINOVOSYL TRANSFERASE SQD2"/>
    <property type="match status" value="1"/>
</dbReference>
<reference evidence="1" key="1">
    <citation type="submission" date="2021-10" db="EMBL/GenBank/DDBJ databases">
        <authorList>
            <person name="Dean J.D."/>
            <person name="Kim M.K."/>
            <person name="Newey C.N."/>
            <person name="Stoker T.S."/>
            <person name="Thompson D.W."/>
            <person name="Grose J.H."/>
        </authorList>
    </citation>
    <scope>NUCLEOTIDE SEQUENCE</scope>
    <source>
        <strain evidence="1">BT178</strain>
    </source>
</reference>
<organism evidence="1 2">
    <name type="scientific">Hymenobacter lucidus</name>
    <dbReference type="NCBI Taxonomy" id="2880930"/>
    <lineage>
        <taxon>Bacteria</taxon>
        <taxon>Pseudomonadati</taxon>
        <taxon>Bacteroidota</taxon>
        <taxon>Cytophagia</taxon>
        <taxon>Cytophagales</taxon>
        <taxon>Hymenobacteraceae</taxon>
        <taxon>Hymenobacter</taxon>
    </lineage>
</organism>
<sequence>MLISQGSNYDGYRFADVYRRAGFAYVLLYHKATNSAVPQLFERQLVQQVYQAARRSLFVSKHNLELTQLQLGLVLPGAEVVRNPYNVPFQGELAWPASTDGITRLACVGRLFLSDKGQDVLLQVLAQDQWRQRAVHLTFYGSGPDEAAIHGMVSFLELEAQVSFVRHVADIAQVWQTHHALLLPSRYEGLPLVMVEAMLSGRPVIAADAGGIAELLDDNKTGFLAAGSTFQALNEALERSWAARSRWPQIGAEAARQVRALVPVNATELLAHKLLTIRSATSYQSGSRAGLSISAPAPAA</sequence>
<keyword evidence="2" id="KW-1185">Reference proteome</keyword>
<dbReference type="Pfam" id="PF13692">
    <property type="entry name" value="Glyco_trans_1_4"/>
    <property type="match status" value="1"/>
</dbReference>
<dbReference type="InterPro" id="IPR050194">
    <property type="entry name" value="Glycosyltransferase_grp1"/>
</dbReference>
<accession>A0ABS8AQZ4</accession>
<gene>
    <name evidence="1" type="ORF">LGH74_09480</name>
</gene>
<name>A0ABS8AQZ4_9BACT</name>
<dbReference type="EMBL" id="JAJADR010000002">
    <property type="protein sequence ID" value="MCB2408206.1"/>
    <property type="molecule type" value="Genomic_DNA"/>
</dbReference>
<dbReference type="RefSeq" id="WP_226175023.1">
    <property type="nucleotide sequence ID" value="NZ_JAJADR010000002.1"/>
</dbReference>
<dbReference type="Proteomes" id="UP001165296">
    <property type="component" value="Unassembled WGS sequence"/>
</dbReference>
<dbReference type="SUPFAM" id="SSF53756">
    <property type="entry name" value="UDP-Glycosyltransferase/glycogen phosphorylase"/>
    <property type="match status" value="1"/>
</dbReference>
<dbReference type="PANTHER" id="PTHR45947:SF3">
    <property type="entry name" value="SULFOQUINOVOSYL TRANSFERASE SQD2"/>
    <property type="match status" value="1"/>
</dbReference>
<comment type="caution">
    <text evidence="1">The sequence shown here is derived from an EMBL/GenBank/DDBJ whole genome shotgun (WGS) entry which is preliminary data.</text>
</comment>
<evidence type="ECO:0000313" key="2">
    <source>
        <dbReference type="Proteomes" id="UP001165296"/>
    </source>
</evidence>
<dbReference type="Gene3D" id="3.40.50.2000">
    <property type="entry name" value="Glycogen Phosphorylase B"/>
    <property type="match status" value="1"/>
</dbReference>